<organism evidence="1 2">
    <name type="scientific">Methanotorris formicicus Mc-S-70</name>
    <dbReference type="NCBI Taxonomy" id="647171"/>
    <lineage>
        <taxon>Archaea</taxon>
        <taxon>Methanobacteriati</taxon>
        <taxon>Methanobacteriota</taxon>
        <taxon>Methanomada group</taxon>
        <taxon>Methanococci</taxon>
        <taxon>Methanococcales</taxon>
        <taxon>Methanocaldococcaceae</taxon>
        <taxon>Methanotorris</taxon>
    </lineage>
</organism>
<evidence type="ECO:0000313" key="2">
    <source>
        <dbReference type="Proteomes" id="UP000003706"/>
    </source>
</evidence>
<evidence type="ECO:0000313" key="1">
    <source>
        <dbReference type="EMBL" id="EHP86571.1"/>
    </source>
</evidence>
<keyword evidence="2" id="KW-1185">Reference proteome</keyword>
<proteinExistence type="predicted"/>
<reference evidence="1 2" key="1">
    <citation type="submission" date="2011-09" db="EMBL/GenBank/DDBJ databases">
        <title>The draft genome of Methanotorris formicicus Mc-S-70.</title>
        <authorList>
            <consortium name="US DOE Joint Genome Institute (JGI-PGF)"/>
            <person name="Lucas S."/>
            <person name="Han J."/>
            <person name="Lapidus A."/>
            <person name="Cheng J.-F."/>
            <person name="Goodwin L."/>
            <person name="Pitluck S."/>
            <person name="Peters L."/>
            <person name="Land M.L."/>
            <person name="Hauser L."/>
            <person name="Sieprawska-Lupa M."/>
            <person name="Takai K."/>
            <person name="Miyazaki J."/>
            <person name="Whitman W."/>
            <person name="Woyke T.J."/>
        </authorList>
    </citation>
    <scope>NUCLEOTIDE SEQUENCE [LARGE SCALE GENOMIC DNA]</scope>
    <source>
        <strain evidence="1 2">Mc-S-70</strain>
    </source>
</reference>
<protein>
    <submittedName>
        <fullName evidence="1">Uncharacterized protein</fullName>
    </submittedName>
</protein>
<accession>H1KYZ1</accession>
<dbReference type="AlphaFoldDB" id="H1KYZ1"/>
<sequence>MYLSQTMITLVLLLFLTGTLVYQTIDLHKEAVLNEMKASDVDLKSSAVEHVVNNALPKIFNKALNDAELYVIERYNNGERNPFFDNTSDALKFIEERAETLTILYLNNVSEKYSKMGYGLDYIFDIKNITMVDGFTFKVDYVFSYDITKDGIYKIRNINNTTYVTVKTLVDAYHYINSIQSDKNKKKGSKGNTTLLYISPSTFVEDNNSPSIVDMLANNTNLTWGYGIKPMR</sequence>
<gene>
    <name evidence="1" type="ORF">MetfoDRAFT_1011</name>
</gene>
<comment type="caution">
    <text evidence="1">The sequence shown here is derived from an EMBL/GenBank/DDBJ whole genome shotgun (WGS) entry which is preliminary data.</text>
</comment>
<dbReference type="Proteomes" id="UP000003706">
    <property type="component" value="Unassembled WGS sequence"/>
</dbReference>
<dbReference type="RefSeq" id="WP_007044443.1">
    <property type="nucleotide sequence ID" value="NZ_AGJL01000022.1"/>
</dbReference>
<dbReference type="STRING" id="647171.MetfoDRAFT_1011"/>
<dbReference type="EMBL" id="AGJL01000022">
    <property type="protein sequence ID" value="EHP86571.1"/>
    <property type="molecule type" value="Genomic_DNA"/>
</dbReference>
<name>H1KYZ1_9EURY</name>
<dbReference type="OrthoDB" id="66007at2157"/>